<dbReference type="Proteomes" id="UP000192758">
    <property type="component" value="Unassembled WGS sequence"/>
</dbReference>
<dbReference type="GO" id="GO:0097020">
    <property type="term" value="F:COPII receptor activity"/>
    <property type="evidence" value="ECO:0007669"/>
    <property type="project" value="InterPro"/>
</dbReference>
<dbReference type="GO" id="GO:0030134">
    <property type="term" value="C:COPII-coated ER to Golgi transport vesicle"/>
    <property type="evidence" value="ECO:0007669"/>
    <property type="project" value="TreeGrafter"/>
</dbReference>
<evidence type="ECO:0000256" key="1">
    <source>
        <dbReference type="ARBA" id="ARBA00004141"/>
    </source>
</evidence>
<keyword evidence="8" id="KW-1185">Reference proteome</keyword>
<dbReference type="GO" id="GO:0006888">
    <property type="term" value="P:endoplasmic reticulum to Golgi vesicle-mediated transport"/>
    <property type="evidence" value="ECO:0007669"/>
    <property type="project" value="InterPro"/>
</dbReference>
<comment type="subcellular location">
    <subcellularLocation>
        <location evidence="1">Membrane</location>
        <topology evidence="1">Multi-pass membrane protein</topology>
    </subcellularLocation>
</comment>
<dbReference type="EMBL" id="MNPJ01000014">
    <property type="protein sequence ID" value="OQS55024.1"/>
    <property type="molecule type" value="Genomic_DNA"/>
</dbReference>
<comment type="caution">
    <text evidence="7">The sequence shown here is derived from an EMBL/GenBank/DDBJ whole genome shotgun (WGS) entry which is preliminary data.</text>
</comment>
<dbReference type="GO" id="GO:0005789">
    <property type="term" value="C:endoplasmic reticulum membrane"/>
    <property type="evidence" value="ECO:0007669"/>
    <property type="project" value="TreeGrafter"/>
</dbReference>
<reference evidence="7 8" key="1">
    <citation type="journal article" date="2017" name="Environ. Microbiol.">
        <title>Decay of the glycolytic pathway and adaptation to intranuclear parasitism within Enterocytozoonidae microsporidia.</title>
        <authorList>
            <person name="Wiredu Boakye D."/>
            <person name="Jaroenlak P."/>
            <person name="Prachumwat A."/>
            <person name="Williams T.A."/>
            <person name="Bateman K.S."/>
            <person name="Itsathitphaisarn O."/>
            <person name="Sritunyalucksana K."/>
            <person name="Paszkiewicz K.H."/>
            <person name="Moore K.A."/>
            <person name="Stentiford G.D."/>
            <person name="Williams B.A."/>
        </authorList>
    </citation>
    <scope>NUCLEOTIDE SEQUENCE [LARGE SCALE GENOMIC DNA]</scope>
    <source>
        <strain evidence="7 8">TH1</strain>
    </source>
</reference>
<protein>
    <submittedName>
        <fullName evidence="7">Tex261</fullName>
    </submittedName>
</protein>
<feature type="transmembrane region" description="Helical" evidence="6">
    <location>
        <begin position="95"/>
        <end position="114"/>
    </location>
</feature>
<dbReference type="VEuPathDB" id="MicrosporidiaDB:EHP00_937"/>
<dbReference type="PANTHER" id="PTHR13144:SF0">
    <property type="entry name" value="PROTEIN TEX261"/>
    <property type="match status" value="1"/>
</dbReference>
<keyword evidence="3 6" id="KW-0812">Transmembrane</keyword>
<feature type="transmembrane region" description="Helical" evidence="6">
    <location>
        <begin position="120"/>
        <end position="141"/>
    </location>
</feature>
<comment type="similarity">
    <text evidence="2">Belongs to the SVP26 family.</text>
</comment>
<feature type="transmembrane region" description="Helical" evidence="6">
    <location>
        <begin position="47"/>
        <end position="63"/>
    </location>
</feature>
<sequence length="179" mass="20687">MFFEFIKISLIFVFIVAAIIGVCVGTIRSIDYIEQNTYAAKNKIQNIIYFSMGCYAFFLFKGMPLWQLLIGLAVQYTFHCLMATYPAIKPEDMRFLGGVLGSLVNHFLMIKFFFEKSGSVFLIIFAFTIVWLTPFCFFFSMSATDDLLFIKNPGKPVKTYAGIILDYLLNIRKRNKQYQ</sequence>
<evidence type="ECO:0000313" key="8">
    <source>
        <dbReference type="Proteomes" id="UP000192758"/>
    </source>
</evidence>
<dbReference type="AlphaFoldDB" id="A0A1W0E6Z3"/>
<evidence type="ECO:0000256" key="3">
    <source>
        <dbReference type="ARBA" id="ARBA00022692"/>
    </source>
</evidence>
<dbReference type="Pfam" id="PF04148">
    <property type="entry name" value="Erv26"/>
    <property type="match status" value="1"/>
</dbReference>
<dbReference type="GO" id="GO:0000139">
    <property type="term" value="C:Golgi membrane"/>
    <property type="evidence" value="ECO:0007669"/>
    <property type="project" value="TreeGrafter"/>
</dbReference>
<name>A0A1W0E6Z3_9MICR</name>
<gene>
    <name evidence="7" type="primary">Tex261</name>
    <name evidence="7" type="ORF">EHP00_937</name>
</gene>
<evidence type="ECO:0000256" key="6">
    <source>
        <dbReference type="SAM" id="Phobius"/>
    </source>
</evidence>
<dbReference type="InterPro" id="IPR007277">
    <property type="entry name" value="Svp26/Tex261"/>
</dbReference>
<dbReference type="PANTHER" id="PTHR13144">
    <property type="entry name" value="TEX261 PROTEIN"/>
    <property type="match status" value="1"/>
</dbReference>
<keyword evidence="4 6" id="KW-1133">Transmembrane helix</keyword>
<evidence type="ECO:0000313" key="7">
    <source>
        <dbReference type="EMBL" id="OQS55024.1"/>
    </source>
</evidence>
<dbReference type="OrthoDB" id="28257at2759"/>
<feature type="transmembrane region" description="Helical" evidence="6">
    <location>
        <begin position="6"/>
        <end position="27"/>
    </location>
</feature>
<accession>A0A1W0E6Z3</accession>
<evidence type="ECO:0000256" key="5">
    <source>
        <dbReference type="ARBA" id="ARBA00023136"/>
    </source>
</evidence>
<proteinExistence type="inferred from homology"/>
<keyword evidence="5 6" id="KW-0472">Membrane</keyword>
<evidence type="ECO:0000256" key="4">
    <source>
        <dbReference type="ARBA" id="ARBA00022989"/>
    </source>
</evidence>
<evidence type="ECO:0000256" key="2">
    <source>
        <dbReference type="ARBA" id="ARBA00008096"/>
    </source>
</evidence>
<organism evidence="7 8">
    <name type="scientific">Ecytonucleospora hepatopenaei</name>
    <dbReference type="NCBI Taxonomy" id="646526"/>
    <lineage>
        <taxon>Eukaryota</taxon>
        <taxon>Fungi</taxon>
        <taxon>Fungi incertae sedis</taxon>
        <taxon>Microsporidia</taxon>
        <taxon>Enterocytozoonidae</taxon>
        <taxon>Ecytonucleospora</taxon>
    </lineage>
</organism>